<organism evidence="1 2">
    <name type="scientific">Candida viswanathii</name>
    <dbReference type="NCBI Taxonomy" id="5486"/>
    <lineage>
        <taxon>Eukaryota</taxon>
        <taxon>Fungi</taxon>
        <taxon>Dikarya</taxon>
        <taxon>Ascomycota</taxon>
        <taxon>Saccharomycotina</taxon>
        <taxon>Pichiomycetes</taxon>
        <taxon>Debaryomycetaceae</taxon>
        <taxon>Candida/Lodderomyces clade</taxon>
        <taxon>Candida</taxon>
    </lineage>
</organism>
<dbReference type="EMBL" id="QLNQ01000020">
    <property type="protein sequence ID" value="RCK65582.1"/>
    <property type="molecule type" value="Genomic_DNA"/>
</dbReference>
<dbReference type="Proteomes" id="UP000253472">
    <property type="component" value="Unassembled WGS sequence"/>
</dbReference>
<dbReference type="OrthoDB" id="4023210at2759"/>
<name>A0A367YKQ6_9ASCO</name>
<sequence length="365" mass="42479">MEWETYDSDFSITLNESDTSTSSHQSLECQLMIDYLNVGRLIEYAPYITWRETLDSSESLYKLFGDMKRIVGLRPELEESLHAYLKNNRLTYILDKVVLGSLQLQEMTTNMFVFNKLHSMSSLVESVFDFAESYAIRINDQLVVNLLIVLQGYRHFENQFFTNHQLQILQKKPKGLNKIILVVLSHAYPTLLLFKFIQQQFVTTEPDTRRISQLLKDFSVLLANLRVKVEHDYDEVPALDGIKGSVESMIAFILRSSYHKSNWYVFQQIQTDFKALFPGSYFNDSRFITPAFNSDLDDLTIEEAAAPWLRDVFVLPPDDKEEDPGPEIEVKPVTEIHHRPHRVNPILTKVKSKLTKWFSSKRHAK</sequence>
<proteinExistence type="predicted"/>
<keyword evidence="2" id="KW-1185">Reference proteome</keyword>
<dbReference type="AlphaFoldDB" id="A0A367YKQ6"/>
<reference evidence="1 2" key="1">
    <citation type="submission" date="2018-06" db="EMBL/GenBank/DDBJ databases">
        <title>Whole genome sequencing of Candida tropicalis (genome annotated by CSBL at Korea University).</title>
        <authorList>
            <person name="Ahn J."/>
        </authorList>
    </citation>
    <scope>NUCLEOTIDE SEQUENCE [LARGE SCALE GENOMIC DNA]</scope>
    <source>
        <strain evidence="1 2">ATCC 20962</strain>
    </source>
</reference>
<evidence type="ECO:0000313" key="1">
    <source>
        <dbReference type="EMBL" id="RCK65582.1"/>
    </source>
</evidence>
<protein>
    <submittedName>
        <fullName evidence="1">Uncharacterized protein</fullName>
    </submittedName>
</protein>
<evidence type="ECO:0000313" key="2">
    <source>
        <dbReference type="Proteomes" id="UP000253472"/>
    </source>
</evidence>
<accession>A0A367YKQ6</accession>
<comment type="caution">
    <text evidence="1">The sequence shown here is derived from an EMBL/GenBank/DDBJ whole genome shotgun (WGS) entry which is preliminary data.</text>
</comment>
<gene>
    <name evidence="1" type="ORF">Cantr_01399</name>
</gene>